<proteinExistence type="predicted"/>
<dbReference type="Pfam" id="PF03992">
    <property type="entry name" value="ABM"/>
    <property type="match status" value="1"/>
</dbReference>
<gene>
    <name evidence="2" type="ORF">RE476_03075</name>
</gene>
<dbReference type="InterPro" id="IPR050744">
    <property type="entry name" value="AI-2_Isomerase_LsrG"/>
</dbReference>
<dbReference type="Proteomes" id="UP001183006">
    <property type="component" value="Chromosome"/>
</dbReference>
<dbReference type="PANTHER" id="PTHR33336:SF15">
    <property type="entry name" value="ABM DOMAIN-CONTAINING PROTEIN"/>
    <property type="match status" value="1"/>
</dbReference>
<dbReference type="SUPFAM" id="SSF54909">
    <property type="entry name" value="Dimeric alpha+beta barrel"/>
    <property type="match status" value="1"/>
</dbReference>
<dbReference type="PANTHER" id="PTHR33336">
    <property type="entry name" value="QUINOL MONOOXYGENASE YGIN-RELATED"/>
    <property type="match status" value="1"/>
</dbReference>
<organism evidence="2 3">
    <name type="scientific">Methanolobus mangrovi</name>
    <dbReference type="NCBI Taxonomy" id="3072977"/>
    <lineage>
        <taxon>Archaea</taxon>
        <taxon>Methanobacteriati</taxon>
        <taxon>Methanobacteriota</taxon>
        <taxon>Stenosarchaea group</taxon>
        <taxon>Methanomicrobia</taxon>
        <taxon>Methanosarcinales</taxon>
        <taxon>Methanosarcinaceae</taxon>
        <taxon>Methanolobus</taxon>
    </lineage>
</organism>
<protein>
    <submittedName>
        <fullName evidence="2">Quinol monooxygenase</fullName>
        <ecNumber evidence="2">1.-.-.-</ecNumber>
    </submittedName>
</protein>
<dbReference type="EC" id="1.-.-.-" evidence="2"/>
<dbReference type="GO" id="GO:0004497">
    <property type="term" value="F:monooxygenase activity"/>
    <property type="evidence" value="ECO:0007669"/>
    <property type="project" value="UniProtKB-KW"/>
</dbReference>
<dbReference type="InterPro" id="IPR011008">
    <property type="entry name" value="Dimeric_a/b-barrel"/>
</dbReference>
<keyword evidence="2" id="KW-0503">Monooxygenase</keyword>
<name>A0AA51UIM5_9EURY</name>
<evidence type="ECO:0000313" key="3">
    <source>
        <dbReference type="Proteomes" id="UP001183006"/>
    </source>
</evidence>
<reference evidence="2" key="1">
    <citation type="submission" date="2023-08" db="EMBL/GenBank/DDBJ databases">
        <title>Methanolobus mangrovi sp. nov. and Methanolobus sediminis sp. nov, two novel methylotrophic methanogens isolated from mangrove sediments in China.</title>
        <authorList>
            <person name="Zhou J."/>
        </authorList>
    </citation>
    <scope>NUCLEOTIDE SEQUENCE</scope>
    <source>
        <strain evidence="2">FTZ2</strain>
    </source>
</reference>
<dbReference type="RefSeq" id="WP_309308936.1">
    <property type="nucleotide sequence ID" value="NZ_CP133594.1"/>
</dbReference>
<sequence>MTIKVVAKHYVKPEKIEDYIGLSKELVKETLKEEGCIEYGLYQDLKNPLILTMIEEWEDNNSLGRHFNSEHFKEIVPLMANLCEKETEINVYNKIV</sequence>
<evidence type="ECO:0000313" key="2">
    <source>
        <dbReference type="EMBL" id="WMW22822.1"/>
    </source>
</evidence>
<accession>A0AA51UIM5</accession>
<evidence type="ECO:0000259" key="1">
    <source>
        <dbReference type="PROSITE" id="PS51725"/>
    </source>
</evidence>
<dbReference type="InterPro" id="IPR007138">
    <property type="entry name" value="ABM_dom"/>
</dbReference>
<keyword evidence="3" id="KW-1185">Reference proteome</keyword>
<dbReference type="GeneID" id="84229090"/>
<dbReference type="AlphaFoldDB" id="A0AA51UIM5"/>
<dbReference type="KEGG" id="mmav:RE476_03075"/>
<keyword evidence="2" id="KW-0560">Oxidoreductase</keyword>
<feature type="domain" description="ABM" evidence="1">
    <location>
        <begin position="3"/>
        <end position="92"/>
    </location>
</feature>
<dbReference type="PROSITE" id="PS51725">
    <property type="entry name" value="ABM"/>
    <property type="match status" value="1"/>
</dbReference>
<dbReference type="Gene3D" id="3.30.70.100">
    <property type="match status" value="1"/>
</dbReference>
<dbReference type="EMBL" id="CP133594">
    <property type="protein sequence ID" value="WMW22822.1"/>
    <property type="molecule type" value="Genomic_DNA"/>
</dbReference>